<dbReference type="InterPro" id="IPR000073">
    <property type="entry name" value="AB_hydrolase_1"/>
</dbReference>
<dbReference type="Proteomes" id="UP000003704">
    <property type="component" value="Unassembled WGS sequence"/>
</dbReference>
<name>I8I531_9GAMM</name>
<evidence type="ECO:0000313" key="2">
    <source>
        <dbReference type="EMBL" id="EIT71411.1"/>
    </source>
</evidence>
<dbReference type="PANTHER" id="PTHR43798:SF33">
    <property type="entry name" value="HYDROLASE, PUTATIVE (AFU_ORTHOLOGUE AFUA_2G14860)-RELATED"/>
    <property type="match status" value="1"/>
</dbReference>
<feature type="domain" description="AB hydrolase-1" evidence="1">
    <location>
        <begin position="35"/>
        <end position="272"/>
    </location>
</feature>
<dbReference type="AlphaFoldDB" id="I8I531"/>
<organism evidence="2 3">
    <name type="scientific">Hydrocarboniphaga effusa AP103</name>
    <dbReference type="NCBI Taxonomy" id="1172194"/>
    <lineage>
        <taxon>Bacteria</taxon>
        <taxon>Pseudomonadati</taxon>
        <taxon>Pseudomonadota</taxon>
        <taxon>Gammaproteobacteria</taxon>
        <taxon>Nevskiales</taxon>
        <taxon>Nevskiaceae</taxon>
        <taxon>Hydrocarboniphaga</taxon>
    </lineage>
</organism>
<dbReference type="GO" id="GO:0016020">
    <property type="term" value="C:membrane"/>
    <property type="evidence" value="ECO:0007669"/>
    <property type="project" value="TreeGrafter"/>
</dbReference>
<dbReference type="STRING" id="1172194.WQQ_15480"/>
<dbReference type="PANTHER" id="PTHR43798">
    <property type="entry name" value="MONOACYLGLYCEROL LIPASE"/>
    <property type="match status" value="1"/>
</dbReference>
<dbReference type="GO" id="GO:0016787">
    <property type="term" value="F:hydrolase activity"/>
    <property type="evidence" value="ECO:0007669"/>
    <property type="project" value="UniProtKB-KW"/>
</dbReference>
<dbReference type="EMBL" id="AKGD01000001">
    <property type="protein sequence ID" value="EIT71411.1"/>
    <property type="molecule type" value="Genomic_DNA"/>
</dbReference>
<dbReference type="RefSeq" id="WP_007184497.1">
    <property type="nucleotide sequence ID" value="NZ_AKGD01000001.1"/>
</dbReference>
<protein>
    <submittedName>
        <fullName evidence="2">Putative hydrolase</fullName>
    </submittedName>
</protein>
<dbReference type="InterPro" id="IPR050266">
    <property type="entry name" value="AB_hydrolase_sf"/>
</dbReference>
<dbReference type="Pfam" id="PF12697">
    <property type="entry name" value="Abhydrolase_6"/>
    <property type="match status" value="1"/>
</dbReference>
<evidence type="ECO:0000313" key="3">
    <source>
        <dbReference type="Proteomes" id="UP000003704"/>
    </source>
</evidence>
<reference evidence="2 3" key="1">
    <citation type="journal article" date="2012" name="J. Bacteriol.">
        <title>Genome Sequence of n-Alkane-Degrading Hydrocarboniphaga effusa Strain AP103T (ATCC BAA-332T).</title>
        <authorList>
            <person name="Chang H.K."/>
            <person name="Zylstra G.J."/>
            <person name="Chae J.C."/>
        </authorList>
    </citation>
    <scope>NUCLEOTIDE SEQUENCE [LARGE SCALE GENOMIC DNA]</scope>
    <source>
        <strain evidence="2 3">AP103</strain>
    </source>
</reference>
<evidence type="ECO:0000259" key="1">
    <source>
        <dbReference type="Pfam" id="PF12697"/>
    </source>
</evidence>
<sequence>MTTQPQTPQLHKAKVKLLEPLQGIAYVDAGEGDAVVFVHGSMCDWRYWLPQLSGMAESHWVVAPSLRHFFPRLPSSIGRPFSWADHRDQLAQFLAKLQSPRLHLVGHSRGACVAYQLALAHPQLIDSLTLVDPGGPAKDAGSDGTMPLETVLLREKAVSLIEEGHVDEGLKIFVDSVSRPGFWDRSNAFFQDMARDNAQTLAPQMNDPLPFYIESEAAGIACPALIVDGERSPTPYRHNAELLGEWMPNARRLTMTGASHGMTITHAQRFNRELTAFLRDASKT</sequence>
<proteinExistence type="predicted"/>
<dbReference type="InterPro" id="IPR029058">
    <property type="entry name" value="AB_hydrolase_fold"/>
</dbReference>
<dbReference type="PATRIC" id="fig|1172194.4.peg.1491"/>
<dbReference type="Gene3D" id="3.40.50.1820">
    <property type="entry name" value="alpha/beta hydrolase"/>
    <property type="match status" value="1"/>
</dbReference>
<comment type="caution">
    <text evidence="2">The sequence shown here is derived from an EMBL/GenBank/DDBJ whole genome shotgun (WGS) entry which is preliminary data.</text>
</comment>
<keyword evidence="3" id="KW-1185">Reference proteome</keyword>
<dbReference type="SUPFAM" id="SSF53474">
    <property type="entry name" value="alpha/beta-Hydrolases"/>
    <property type="match status" value="1"/>
</dbReference>
<gene>
    <name evidence="2" type="ORF">WQQ_15480</name>
</gene>
<accession>I8I531</accession>
<keyword evidence="2" id="KW-0378">Hydrolase</keyword>